<dbReference type="Pfam" id="PF00038">
    <property type="entry name" value="Filament"/>
    <property type="match status" value="1"/>
</dbReference>
<feature type="coiled-coil region" evidence="4">
    <location>
        <begin position="203"/>
        <end position="332"/>
    </location>
</feature>
<dbReference type="SMART" id="SM01391">
    <property type="entry name" value="Filament"/>
    <property type="match status" value="1"/>
</dbReference>
<dbReference type="PANTHER" id="PTHR47136:SF1">
    <property type="entry name" value="SYNEMIN"/>
    <property type="match status" value="1"/>
</dbReference>
<dbReference type="GO" id="GO:0042383">
    <property type="term" value="C:sarcolemma"/>
    <property type="evidence" value="ECO:0007669"/>
    <property type="project" value="TreeGrafter"/>
</dbReference>
<dbReference type="GO" id="GO:0008307">
    <property type="term" value="F:structural constituent of muscle"/>
    <property type="evidence" value="ECO:0007669"/>
    <property type="project" value="InterPro"/>
</dbReference>
<dbReference type="GO" id="GO:0060053">
    <property type="term" value="C:neurofilament cytoskeleton"/>
    <property type="evidence" value="ECO:0007669"/>
    <property type="project" value="TreeGrafter"/>
</dbReference>
<keyword evidence="1 3" id="KW-0403">Intermediate filament</keyword>
<keyword evidence="2 4" id="KW-0175">Coiled coil</keyword>
<evidence type="ECO:0000256" key="3">
    <source>
        <dbReference type="RuleBase" id="RU000685"/>
    </source>
</evidence>
<feature type="compositionally biased region" description="Basic and acidic residues" evidence="5">
    <location>
        <begin position="426"/>
        <end position="437"/>
    </location>
</feature>
<dbReference type="AlphaFoldDB" id="A0AAV6SY30"/>
<evidence type="ECO:0000259" key="6">
    <source>
        <dbReference type="PROSITE" id="PS51842"/>
    </source>
</evidence>
<reference evidence="7 8" key="1">
    <citation type="journal article" date="2021" name="Sci. Rep.">
        <title>Chromosome anchoring in Senegalese sole (Solea senegalensis) reveals sex-associated markers and genome rearrangements in flatfish.</title>
        <authorList>
            <person name="Guerrero-Cozar I."/>
            <person name="Gomez-Garrido J."/>
            <person name="Berbel C."/>
            <person name="Martinez-Blanch J.F."/>
            <person name="Alioto T."/>
            <person name="Claros M.G."/>
            <person name="Gagnaire P.A."/>
            <person name="Manchado M."/>
        </authorList>
    </citation>
    <scope>NUCLEOTIDE SEQUENCE [LARGE SCALE GENOMIC DNA]</scope>
    <source>
        <strain evidence="7">Sse05_10M</strain>
    </source>
</reference>
<name>A0AAV6SY30_SOLSE</name>
<accession>A0AAV6SY30</accession>
<evidence type="ECO:0000256" key="2">
    <source>
        <dbReference type="ARBA" id="ARBA00023054"/>
    </source>
</evidence>
<dbReference type="GO" id="GO:0017166">
    <property type="term" value="F:vinculin binding"/>
    <property type="evidence" value="ECO:0007669"/>
    <property type="project" value="TreeGrafter"/>
</dbReference>
<evidence type="ECO:0000313" key="7">
    <source>
        <dbReference type="EMBL" id="KAG7522090.1"/>
    </source>
</evidence>
<feature type="region of interest" description="Disordered" evidence="5">
    <location>
        <begin position="356"/>
        <end position="382"/>
    </location>
</feature>
<dbReference type="GO" id="GO:0005882">
    <property type="term" value="C:intermediate filament"/>
    <property type="evidence" value="ECO:0007669"/>
    <property type="project" value="UniProtKB-KW"/>
</dbReference>
<feature type="compositionally biased region" description="Polar residues" evidence="5">
    <location>
        <begin position="462"/>
        <end position="473"/>
    </location>
</feature>
<sequence>MLPFRRTFESEKQHLQQLNSRLAQYLCRTKQLEQENAHLVAEINKLRQRRTTAGLEPKYKSEMRDLRRMVDQLSVEKSQAEVEREKLWRELQMIQCLCSEQTDVCTDISGELQGCAKELQVAHRTNTELQQRLLQLESEYGAMEEAHRQEMERARRQVESRVVPIITQTYCGPAVVPAEELQEYALGLSEGWVQTFELYQQKVVEMEQAMKADQAMLSDLQREKMQYAAQMDNLRKEAEKQGRLQMRLEDELMNMQETFRVDLSNYQTIVKQLEQERNLMAKTIAEKTQEHQHLLKVKMDLGMEVAAYRALLEGERVSLEDAHRRVNQHQRERIIDIKKPAQPYTPRASMLTTRQHTDVRYTQPAPSLTRSPIVSSGSRSPSKVIPISVADRARYQSPASRRDMISFSKARAAASAPVSTTTAASAKDEQTRKHETHMSPGVQKTSEERTVKIKQVSREESQISPIKSPTAETKSVRVLSPPTMSLSTDIETESQRELLDEMDHGYGVKFEDEWETESTSEQKILEPVSVEEIVEKVIRPAGLEARVCSPGESKVKYHVEKTEEENGTTKTQIVLESKVEEEVDFGEDSALDKLLSQGAKKMSLEDIEDTAAGSMIKNLFSDLQGAEILQNKSVNVQIIEEPVDSRSKYEVEVEEMSRSTQEPVDSHSKYEVEVKEMSRSTQEPVDSHSKYEVEVKEMSRSPRNQLTFTVNLRLKPKRCPDLPRNQWTLTVNMRVKSKRCPDLPRNQLTFTVNLRLKSKRCLDLPRNQGSHSKYEGEVKEMSRSTQEPVDSHSKYKVEVEEMSRSTQEPGESHSKYEGEVKEMSRSTQEPGDSHSKYEGEVKEMSRSTYHQPSSTYFQIEELENVPYDTHMQLDDVTKSFTTDATESREYFVSTPDDNLSESEEGGGITSYGHYGMVDDLSDEKYYQDGNIPLNTAIQKRGDEYKFLSDLKDGFPECIIEEEICVSPVVQESVLEFLREDSLEPKEQLKGALEKLQSSVSGPLKEELAFLTKISRESPENMAVNVTKVQQSSDNGTMTIVAELNVSQTLEDSGLLEAEDDLSEEQIMAALRSSNHEFEKAFQVGAGGGYSFSIDKTEDIAHGEESEGFTDQGESTSEITERHIKFRPSEKSFTFQMGSHSGVSSQQELLSEISESPEKISQEKRVATIYLDSPNN</sequence>
<feature type="compositionally biased region" description="Low complexity" evidence="5">
    <location>
        <begin position="1143"/>
        <end position="1153"/>
    </location>
</feature>
<dbReference type="PANTHER" id="PTHR47136">
    <property type="entry name" value="SYNEMIN"/>
    <property type="match status" value="1"/>
</dbReference>
<feature type="compositionally biased region" description="Basic and acidic residues" evidence="5">
    <location>
        <begin position="772"/>
        <end position="782"/>
    </location>
</feature>
<dbReference type="PROSITE" id="PS51842">
    <property type="entry name" value="IF_ROD_2"/>
    <property type="match status" value="1"/>
</dbReference>
<dbReference type="GO" id="GO:0019215">
    <property type="term" value="F:intermediate filament binding"/>
    <property type="evidence" value="ECO:0007669"/>
    <property type="project" value="TreeGrafter"/>
</dbReference>
<proteinExistence type="inferred from homology"/>
<keyword evidence="8" id="KW-1185">Reference proteome</keyword>
<organism evidence="7 8">
    <name type="scientific">Solea senegalensis</name>
    <name type="common">Senegalese sole</name>
    <dbReference type="NCBI Taxonomy" id="28829"/>
    <lineage>
        <taxon>Eukaryota</taxon>
        <taxon>Metazoa</taxon>
        <taxon>Chordata</taxon>
        <taxon>Craniata</taxon>
        <taxon>Vertebrata</taxon>
        <taxon>Euteleostomi</taxon>
        <taxon>Actinopterygii</taxon>
        <taxon>Neopterygii</taxon>
        <taxon>Teleostei</taxon>
        <taxon>Neoteleostei</taxon>
        <taxon>Acanthomorphata</taxon>
        <taxon>Carangaria</taxon>
        <taxon>Pleuronectiformes</taxon>
        <taxon>Pleuronectoidei</taxon>
        <taxon>Soleidae</taxon>
        <taxon>Solea</taxon>
    </lineage>
</organism>
<feature type="compositionally biased region" description="Basic and acidic residues" evidence="5">
    <location>
        <begin position="789"/>
        <end position="803"/>
    </location>
</feature>
<dbReference type="InterPro" id="IPR039008">
    <property type="entry name" value="IF_rod_dom"/>
</dbReference>
<gene>
    <name evidence="7" type="ORF">JOB18_013080</name>
</gene>
<feature type="compositionally biased region" description="Basic and acidic residues" evidence="5">
    <location>
        <begin position="810"/>
        <end position="824"/>
    </location>
</feature>
<feature type="domain" description="IF rod" evidence="6">
    <location>
        <begin position="11"/>
        <end position="319"/>
    </location>
</feature>
<feature type="region of interest" description="Disordered" evidence="5">
    <location>
        <begin position="1136"/>
        <end position="1160"/>
    </location>
</feature>
<dbReference type="Proteomes" id="UP000693946">
    <property type="component" value="Linkage Group LG10"/>
</dbReference>
<dbReference type="EMBL" id="JAGKHQ010000002">
    <property type="protein sequence ID" value="KAG7522090.1"/>
    <property type="molecule type" value="Genomic_DNA"/>
</dbReference>
<dbReference type="GO" id="GO:0043034">
    <property type="term" value="C:costamere"/>
    <property type="evidence" value="ECO:0007669"/>
    <property type="project" value="TreeGrafter"/>
</dbReference>
<dbReference type="PROSITE" id="PS00226">
    <property type="entry name" value="IF_ROD_1"/>
    <property type="match status" value="1"/>
</dbReference>
<feature type="coiled-coil region" evidence="4">
    <location>
        <begin position="15"/>
        <end position="83"/>
    </location>
</feature>
<dbReference type="GO" id="GO:0031443">
    <property type="term" value="P:fast-twitch skeletal muscle fiber contraction"/>
    <property type="evidence" value="ECO:0007669"/>
    <property type="project" value="TreeGrafter"/>
</dbReference>
<comment type="similarity">
    <text evidence="3">Belongs to the intermediate filament family.</text>
</comment>
<feature type="region of interest" description="Disordered" evidence="5">
    <location>
        <begin position="412"/>
        <end position="478"/>
    </location>
</feature>
<feature type="compositionally biased region" description="Low complexity" evidence="5">
    <location>
        <begin position="370"/>
        <end position="382"/>
    </location>
</feature>
<feature type="coiled-coil region" evidence="4">
    <location>
        <begin position="119"/>
        <end position="153"/>
    </location>
</feature>
<evidence type="ECO:0000256" key="1">
    <source>
        <dbReference type="ARBA" id="ARBA00022754"/>
    </source>
</evidence>
<dbReference type="InterPro" id="IPR030634">
    <property type="entry name" value="SYNM"/>
</dbReference>
<dbReference type="GO" id="GO:0045104">
    <property type="term" value="P:intermediate filament cytoskeleton organization"/>
    <property type="evidence" value="ECO:0007669"/>
    <property type="project" value="InterPro"/>
</dbReference>
<evidence type="ECO:0000256" key="5">
    <source>
        <dbReference type="SAM" id="MobiDB-lite"/>
    </source>
</evidence>
<comment type="caution">
    <text evidence="7">The sequence shown here is derived from an EMBL/GenBank/DDBJ whole genome shotgun (WGS) entry which is preliminary data.</text>
</comment>
<dbReference type="InterPro" id="IPR018039">
    <property type="entry name" value="IF_conserved"/>
</dbReference>
<evidence type="ECO:0000313" key="8">
    <source>
        <dbReference type="Proteomes" id="UP000693946"/>
    </source>
</evidence>
<feature type="compositionally biased region" description="Basic and acidic residues" evidence="5">
    <location>
        <begin position="445"/>
        <end position="461"/>
    </location>
</feature>
<feature type="compositionally biased region" description="Low complexity" evidence="5">
    <location>
        <begin position="412"/>
        <end position="425"/>
    </location>
</feature>
<feature type="region of interest" description="Disordered" evidence="5">
    <location>
        <begin position="764"/>
        <end position="836"/>
    </location>
</feature>
<evidence type="ECO:0000256" key="4">
    <source>
        <dbReference type="SAM" id="Coils"/>
    </source>
</evidence>
<protein>
    <submittedName>
        <fullName evidence="7">Synemin</fullName>
    </submittedName>
</protein>
<dbReference type="GO" id="GO:0005200">
    <property type="term" value="F:structural constituent of cytoskeleton"/>
    <property type="evidence" value="ECO:0007669"/>
    <property type="project" value="InterPro"/>
</dbReference>